<dbReference type="HAMAP" id="MF_00171">
    <property type="entry name" value="TruA"/>
    <property type="match status" value="1"/>
</dbReference>
<dbReference type="FunFam" id="3.30.70.580:FF:000001">
    <property type="entry name" value="tRNA pseudouridine synthase A"/>
    <property type="match status" value="1"/>
</dbReference>
<dbReference type="InterPro" id="IPR020094">
    <property type="entry name" value="TruA/RsuA/RluB/E/F_N"/>
</dbReference>
<comment type="similarity">
    <text evidence="1 4 7">Belongs to the tRNA pseudouridine synthase TruA family.</text>
</comment>
<dbReference type="PIRSF" id="PIRSF001430">
    <property type="entry name" value="tRNA_psdUrid_synth"/>
    <property type="match status" value="1"/>
</dbReference>
<dbReference type="InterPro" id="IPR001406">
    <property type="entry name" value="PsdUridine_synth_TruA"/>
</dbReference>
<dbReference type="Gene3D" id="3.30.70.580">
    <property type="entry name" value="Pseudouridine synthase I, catalytic domain, N-terminal subdomain"/>
    <property type="match status" value="1"/>
</dbReference>
<comment type="function">
    <text evidence="4">Formation of pseudouridine at positions 38, 39 and 40 in the anticodon stem and loop of transfer RNAs.</text>
</comment>
<dbReference type="Gene3D" id="3.30.70.660">
    <property type="entry name" value="Pseudouridine synthase I, catalytic domain, C-terminal subdomain"/>
    <property type="match status" value="1"/>
</dbReference>
<sequence length="266" mass="30912">MRIALKIAYDGRRFYGFQRQPKLRTVEGEIIRALTKLGIIENPGDANFKGASRTDRGVSAFGNVIAFNTSKPELTYPRILNHHLRDVWVLGRAQVPEDFHPRFWSRGKVYRYYLLDEGFDIEKMKSCAQLFVGVHDFSNFARLEGNKNPIRKIDKVEILPKGNVIVVEIEGESFLWEMIRRIVTALKLCASGVLSREEVKRMLKEKVGRKLPPAPPENLVLWEVKYDEVFFEKDPYAVEKAKKEFFEKFAQHLIIASIFEEWFTSL</sequence>
<dbReference type="PANTHER" id="PTHR11142">
    <property type="entry name" value="PSEUDOURIDYLATE SYNTHASE"/>
    <property type="match status" value="1"/>
</dbReference>
<evidence type="ECO:0000313" key="9">
    <source>
        <dbReference type="EMBL" id="HHI01521.1"/>
    </source>
</evidence>
<organism evidence="9">
    <name type="scientific">Thermococcus litoralis</name>
    <dbReference type="NCBI Taxonomy" id="2265"/>
    <lineage>
        <taxon>Archaea</taxon>
        <taxon>Methanobacteriati</taxon>
        <taxon>Methanobacteriota</taxon>
        <taxon>Thermococci</taxon>
        <taxon>Thermococcales</taxon>
        <taxon>Thermococcaceae</taxon>
        <taxon>Thermococcus</taxon>
    </lineage>
</organism>
<gene>
    <name evidence="4 9" type="primary">truA</name>
    <name evidence="9" type="ORF">ENL40_08735</name>
</gene>
<feature type="binding site" evidence="4 6">
    <location>
        <position position="110"/>
    </location>
    <ligand>
        <name>substrate</name>
    </ligand>
</feature>
<protein>
    <recommendedName>
        <fullName evidence="4">tRNA pseudouridine synthase A</fullName>
        <ecNumber evidence="4">5.4.99.12</ecNumber>
    </recommendedName>
    <alternativeName>
        <fullName evidence="4">tRNA pseudouridine(38-40) synthase</fullName>
    </alternativeName>
    <alternativeName>
        <fullName evidence="4">tRNA pseudouridylate synthase I</fullName>
    </alternativeName>
    <alternativeName>
        <fullName evidence="4">tRNA-uridine isomerase I</fullName>
    </alternativeName>
</protein>
<dbReference type="AlphaFoldDB" id="A0A7C5K095"/>
<dbReference type="SUPFAM" id="SSF55120">
    <property type="entry name" value="Pseudouridine synthase"/>
    <property type="match status" value="1"/>
</dbReference>
<dbReference type="GO" id="GO:0031119">
    <property type="term" value="P:tRNA pseudouridine synthesis"/>
    <property type="evidence" value="ECO:0007669"/>
    <property type="project" value="UniProtKB-UniRule"/>
</dbReference>
<comment type="caution">
    <text evidence="9">The sequence shown here is derived from an EMBL/GenBank/DDBJ whole genome shotgun (WGS) entry which is preliminary data.</text>
</comment>
<keyword evidence="2 4" id="KW-0819">tRNA processing</keyword>
<dbReference type="EMBL" id="DRTU01000353">
    <property type="protein sequence ID" value="HHI01521.1"/>
    <property type="molecule type" value="Genomic_DNA"/>
</dbReference>
<evidence type="ECO:0000256" key="7">
    <source>
        <dbReference type="RuleBase" id="RU003792"/>
    </source>
</evidence>
<dbReference type="InterPro" id="IPR020097">
    <property type="entry name" value="PsdUridine_synth_TruA_a/b_dom"/>
</dbReference>
<evidence type="ECO:0000256" key="5">
    <source>
        <dbReference type="PIRSR" id="PIRSR001430-1"/>
    </source>
</evidence>
<comment type="catalytic activity">
    <reaction evidence="4 7">
        <text>uridine(38/39/40) in tRNA = pseudouridine(38/39/40) in tRNA</text>
        <dbReference type="Rhea" id="RHEA:22376"/>
        <dbReference type="Rhea" id="RHEA-COMP:10085"/>
        <dbReference type="Rhea" id="RHEA-COMP:10087"/>
        <dbReference type="ChEBI" id="CHEBI:65314"/>
        <dbReference type="ChEBI" id="CHEBI:65315"/>
        <dbReference type="EC" id="5.4.99.12"/>
    </reaction>
</comment>
<dbReference type="Pfam" id="PF01416">
    <property type="entry name" value="PseudoU_synth_1"/>
    <property type="match status" value="1"/>
</dbReference>
<dbReference type="InterPro" id="IPR020095">
    <property type="entry name" value="PsdUridine_synth_TruA_C"/>
</dbReference>
<proteinExistence type="inferred from homology"/>
<evidence type="ECO:0000259" key="8">
    <source>
        <dbReference type="Pfam" id="PF01416"/>
    </source>
</evidence>
<evidence type="ECO:0000256" key="2">
    <source>
        <dbReference type="ARBA" id="ARBA00022694"/>
    </source>
</evidence>
<dbReference type="InterPro" id="IPR020103">
    <property type="entry name" value="PsdUridine_synth_cat_dom_sf"/>
</dbReference>
<feature type="domain" description="Pseudouridine synthase I TruA alpha/beta" evidence="8">
    <location>
        <begin position="128"/>
        <end position="227"/>
    </location>
</feature>
<feature type="active site" description="Nucleophile" evidence="4 5">
    <location>
        <position position="55"/>
    </location>
</feature>
<dbReference type="GO" id="GO:0003723">
    <property type="term" value="F:RNA binding"/>
    <property type="evidence" value="ECO:0007669"/>
    <property type="project" value="InterPro"/>
</dbReference>
<evidence type="ECO:0000256" key="6">
    <source>
        <dbReference type="PIRSR" id="PIRSR001430-2"/>
    </source>
</evidence>
<dbReference type="PANTHER" id="PTHR11142:SF0">
    <property type="entry name" value="TRNA PSEUDOURIDINE SYNTHASE-LIKE 1"/>
    <property type="match status" value="1"/>
</dbReference>
<name>A0A7C5K095_THELI</name>
<dbReference type="GO" id="GO:0160147">
    <property type="term" value="F:tRNA pseudouridine(38-40) synthase activity"/>
    <property type="evidence" value="ECO:0007669"/>
    <property type="project" value="UniProtKB-EC"/>
</dbReference>
<reference evidence="9" key="1">
    <citation type="journal article" date="2020" name="mSystems">
        <title>Genome- and Community-Level Interaction Insights into Carbon Utilization and Element Cycling Functions of Hydrothermarchaeota in Hydrothermal Sediment.</title>
        <authorList>
            <person name="Zhou Z."/>
            <person name="Liu Y."/>
            <person name="Xu W."/>
            <person name="Pan J."/>
            <person name="Luo Z.H."/>
            <person name="Li M."/>
        </authorList>
    </citation>
    <scope>NUCLEOTIDE SEQUENCE [LARGE SCALE GENOMIC DNA]</scope>
    <source>
        <strain evidence="9">HyVt-93</strain>
    </source>
</reference>
<evidence type="ECO:0000256" key="1">
    <source>
        <dbReference type="ARBA" id="ARBA00009375"/>
    </source>
</evidence>
<dbReference type="EC" id="5.4.99.12" evidence="4"/>
<evidence type="ECO:0000256" key="3">
    <source>
        <dbReference type="ARBA" id="ARBA00023235"/>
    </source>
</evidence>
<dbReference type="Proteomes" id="UP000886217">
    <property type="component" value="Unassembled WGS sequence"/>
</dbReference>
<comment type="caution">
    <text evidence="4">Lacks conserved residue(s) required for the propagation of feature annotation.</text>
</comment>
<dbReference type="NCBIfam" id="TIGR00071">
    <property type="entry name" value="hisT_truA"/>
    <property type="match status" value="1"/>
</dbReference>
<evidence type="ECO:0000256" key="4">
    <source>
        <dbReference type="HAMAP-Rule" id="MF_00171"/>
    </source>
</evidence>
<accession>A0A7C5K095</accession>
<keyword evidence="3 4" id="KW-0413">Isomerase</keyword>